<dbReference type="OrthoDB" id="376328at2759"/>
<dbReference type="InterPro" id="IPR024290">
    <property type="entry name" value="SICA_extracell_a"/>
</dbReference>
<dbReference type="Proteomes" id="UP000092716">
    <property type="component" value="Chromosome 11"/>
</dbReference>
<evidence type="ECO:0000259" key="2">
    <source>
        <dbReference type="Pfam" id="PF12878"/>
    </source>
</evidence>
<feature type="region of interest" description="Disordered" evidence="1">
    <location>
        <begin position="355"/>
        <end position="383"/>
    </location>
</feature>
<dbReference type="InterPro" id="IPR024288">
    <property type="entry name" value="SICA_C"/>
</dbReference>
<dbReference type="GeneID" id="30910308"/>
<evidence type="ECO:0000259" key="3">
    <source>
        <dbReference type="Pfam" id="PF12879"/>
    </source>
</evidence>
<dbReference type="EMBL" id="CP016249">
    <property type="protein sequence ID" value="ANQ09169.1"/>
    <property type="molecule type" value="Genomic_DNA"/>
</dbReference>
<dbReference type="Pfam" id="PF12887">
    <property type="entry name" value="SICA_alpha"/>
    <property type="match status" value="1"/>
</dbReference>
<evidence type="ECO:0000256" key="1">
    <source>
        <dbReference type="SAM" id="MobiDB-lite"/>
    </source>
</evidence>
<keyword evidence="6" id="KW-1185">Reference proteome</keyword>
<feature type="domain" description="Schizont-infected cell agglutination extracellular alpha" evidence="4">
    <location>
        <begin position="179"/>
        <end position="332"/>
    </location>
</feature>
<organism evidence="5 6">
    <name type="scientific">Plasmodium coatneyi</name>
    <dbReference type="NCBI Taxonomy" id="208452"/>
    <lineage>
        <taxon>Eukaryota</taxon>
        <taxon>Sar</taxon>
        <taxon>Alveolata</taxon>
        <taxon>Apicomplexa</taxon>
        <taxon>Aconoidasida</taxon>
        <taxon>Haemosporida</taxon>
        <taxon>Plasmodiidae</taxon>
        <taxon>Plasmodium</taxon>
    </lineage>
</organism>
<reference evidence="6" key="1">
    <citation type="submission" date="2016-06" db="EMBL/GenBank/DDBJ databases">
        <title>First high quality genome sequence of Plasmodium coatneyi using continuous long reads from single molecule, real-time sequencing.</title>
        <authorList>
            <person name="Chien J.-T."/>
            <person name="Pakala S.B."/>
            <person name="Geraldo J.A."/>
            <person name="Lapp S.A."/>
            <person name="Barnwell J.W."/>
            <person name="Kissinger J.C."/>
            <person name="Galinski M.R."/>
            <person name="Humphrey J.C."/>
        </authorList>
    </citation>
    <scope>NUCLEOTIDE SEQUENCE [LARGE SCALE GENOMIC DNA]</scope>
    <source>
        <strain evidence="6">Hackeri</strain>
    </source>
</reference>
<sequence>MWDFTLRSVGFHILGYFFLGKRRKRHRRAHQVSGPPSLGELLAHVDDQADGPHEYTLVKERRQPRSAPTKTKQPKELVPGRSGVRRRMIIDIHLEVLDECQKGDTELIQEDYFKILVQEFMGSEFIKGEYVPEEDVPKEQVPSLDSRFREGRPCSKGRGRCSCGRCSYGTGSKFRFRVQAKIWDDMKTIFTNLMNTLWGEQPGIRDLCKDGMDAEENDIAQWGDAEKELCKAMMKVVLYTNGLTQDLAVRRKVDGEDIVDTYFRCLVGNAVLVELYGSNCRFDKVLPYVSGIVGATVQQLHGKEMTDEKCSAFNRQDAQIGGKLISKTISDWINDGKWKDQAKIRNYNAIETQGKNCTQDATSGKGRKGTGEEDNNKERKDIEEKVSEIKEIIDKGETVSQTGANQVMEKMNPNDSEDDMKRKLKKGIENKVQEEKEAADSMESDIKSVATCMFASISTNSTKMQSYCTAGHTETDSRRVTDPEKKACHYITAGLKHIYEIKADEGKNAPEEKKKAEDDRLFKQTMLCLVLNAFADELREKVKSPCEVSDETIKQAFDKGNGERVKWCKHKVNGKSECVQCDRYGDYANCTIGGTKETDKVGQKLHELFKSNSKKEQLDQGLSSTFKSLCDRTQCVITQWTRDKRIERNKTKGEPKREDIWEVLKGFILNIAV</sequence>
<feature type="domain" description="Schizont-infected cell agglutination extracellular beta" evidence="2">
    <location>
        <begin position="428"/>
        <end position="592"/>
    </location>
</feature>
<dbReference type="AlphaFoldDB" id="A0A1B1E2T8"/>
<feature type="domain" description="Schizont-infected cell agglutination C-terminal" evidence="3">
    <location>
        <begin position="19"/>
        <end position="143"/>
    </location>
</feature>
<dbReference type="VEuPathDB" id="PlasmoDB:PCOAH_00035770"/>
<dbReference type="RefSeq" id="XP_019915864.1">
    <property type="nucleotide sequence ID" value="XM_020060368.1"/>
</dbReference>
<proteinExistence type="predicted"/>
<feature type="region of interest" description="Disordered" evidence="1">
    <location>
        <begin position="60"/>
        <end position="79"/>
    </location>
</feature>
<evidence type="ECO:0000259" key="4">
    <source>
        <dbReference type="Pfam" id="PF12887"/>
    </source>
</evidence>
<gene>
    <name evidence="5" type="ORF">PCOAH_00035770</name>
</gene>
<dbReference type="Pfam" id="PF12878">
    <property type="entry name" value="SICA_beta"/>
    <property type="match status" value="1"/>
</dbReference>
<protein>
    <submittedName>
        <fullName evidence="5">SICA antigen</fullName>
    </submittedName>
</protein>
<dbReference type="Pfam" id="PF12879">
    <property type="entry name" value="SICA_C"/>
    <property type="match status" value="1"/>
</dbReference>
<evidence type="ECO:0000313" key="6">
    <source>
        <dbReference type="Proteomes" id="UP000092716"/>
    </source>
</evidence>
<dbReference type="KEGG" id="pcot:PCOAH_00035770"/>
<feature type="compositionally biased region" description="Basic and acidic residues" evidence="1">
    <location>
        <begin position="369"/>
        <end position="383"/>
    </location>
</feature>
<accession>A0A1B1E2T8</accession>
<dbReference type="InterPro" id="IPR024285">
    <property type="entry name" value="SICA_extracell_b"/>
</dbReference>
<evidence type="ECO:0000313" key="5">
    <source>
        <dbReference type="EMBL" id="ANQ09169.1"/>
    </source>
</evidence>
<name>A0A1B1E2T8_9APIC</name>